<evidence type="ECO:0000313" key="1">
    <source>
        <dbReference type="EMBL" id="KAF4671356.1"/>
    </source>
</evidence>
<gene>
    <name evidence="1" type="ORF">FOL47_001559</name>
</gene>
<reference evidence="1 2" key="1">
    <citation type="submission" date="2020-04" db="EMBL/GenBank/DDBJ databases">
        <title>Perkinsus chesapeaki whole genome sequence.</title>
        <authorList>
            <person name="Bogema D.R."/>
        </authorList>
    </citation>
    <scope>NUCLEOTIDE SEQUENCE [LARGE SCALE GENOMIC DNA]</scope>
    <source>
        <strain evidence="1">ATCC PRA-425</strain>
    </source>
</reference>
<dbReference type="Proteomes" id="UP000591131">
    <property type="component" value="Unassembled WGS sequence"/>
</dbReference>
<accession>A0A7J6MIU4</accession>
<keyword evidence="2" id="KW-1185">Reference proteome</keyword>
<protein>
    <submittedName>
        <fullName evidence="1">Uncharacterized protein</fullName>
    </submittedName>
</protein>
<name>A0A7J6MIU4_PERCH</name>
<proteinExistence type="predicted"/>
<organism evidence="1 2">
    <name type="scientific">Perkinsus chesapeaki</name>
    <name type="common">Clam parasite</name>
    <name type="synonym">Perkinsus andrewsi</name>
    <dbReference type="NCBI Taxonomy" id="330153"/>
    <lineage>
        <taxon>Eukaryota</taxon>
        <taxon>Sar</taxon>
        <taxon>Alveolata</taxon>
        <taxon>Perkinsozoa</taxon>
        <taxon>Perkinsea</taxon>
        <taxon>Perkinsida</taxon>
        <taxon>Perkinsidae</taxon>
        <taxon>Perkinsus</taxon>
    </lineage>
</organism>
<comment type="caution">
    <text evidence="1">The sequence shown here is derived from an EMBL/GenBank/DDBJ whole genome shotgun (WGS) entry which is preliminary data.</text>
</comment>
<dbReference type="EMBL" id="JAAPAO010000138">
    <property type="protein sequence ID" value="KAF4671356.1"/>
    <property type="molecule type" value="Genomic_DNA"/>
</dbReference>
<sequence length="136" mass="15251">MSMSVHGLSKTSTIFHKVIRPGVCVELTIVHKDGVYIKATVKCQAVSSAYLAVNQDSSIYTLQEGSRQAYEKLMKNVFYRCENTARMVDNDLVPFQYDGRTQTVRTTFEGEDLSFETGECQPGDYYASGITKIDRA</sequence>
<evidence type="ECO:0000313" key="2">
    <source>
        <dbReference type="Proteomes" id="UP000591131"/>
    </source>
</evidence>
<dbReference type="AlphaFoldDB" id="A0A7J6MIU4"/>